<gene>
    <name evidence="1" type="ORF">NDEV_1087</name>
</gene>
<proteinExistence type="predicted"/>
<dbReference type="KEGG" id="ndv:NDEV_1087"/>
<reference evidence="2" key="1">
    <citation type="submission" date="2015-10" db="EMBL/GenBank/DDBJ databases">
        <authorList>
            <person name="Lehtovirta-Morley L.E."/>
            <person name="Vieille C."/>
        </authorList>
    </citation>
    <scope>NUCLEOTIDE SEQUENCE [LARGE SCALE GENOMIC DNA]</scope>
</reference>
<accession>A0A128A3F3</accession>
<name>A0A128A3F3_9ARCH</name>
<protein>
    <submittedName>
        <fullName evidence="1">Uncharacterized protein</fullName>
    </submittedName>
</protein>
<sequence length="278" mass="32056">MQIPTSNPDPFIKSMSDKAESIRSLFLEHITTLTNKVPLKVMLGDGTVTDQESFDPARVRQFFDDLLKKTPEWENQGVTATAEKDLRRSFIKFEIKEGNYLLSAHMSLQYHALLFYKLDHRVIEIQKELADISDMITKLQVQVGPENDKIIQEKLQKEGYQGMDEQKLFEVLFNREDITQDIVKSIEVSHAEHTKLVANRDRLFGELDNMLIEVYHTTPVLIDENKMIAAEEGCLCNFNLEYLKKNTRQGNINLTRISAQTKTNLLVLLDSIIKILKN</sequence>
<evidence type="ECO:0000313" key="2">
    <source>
        <dbReference type="Proteomes" id="UP000196239"/>
    </source>
</evidence>
<dbReference type="AlphaFoldDB" id="A0A128A3F3"/>
<organism evidence="1 2">
    <name type="scientific">Nitrosotalea devaniterrae</name>
    <dbReference type="NCBI Taxonomy" id="1078905"/>
    <lineage>
        <taxon>Archaea</taxon>
        <taxon>Nitrososphaerota</taxon>
        <taxon>Nitrososphaeria</taxon>
        <taxon>Nitrosotaleales</taxon>
        <taxon>Nitrosotaleaceae</taxon>
        <taxon>Nitrosotalea</taxon>
    </lineage>
</organism>
<evidence type="ECO:0000313" key="1">
    <source>
        <dbReference type="EMBL" id="CUR51852.1"/>
    </source>
</evidence>
<keyword evidence="2" id="KW-1185">Reference proteome</keyword>
<dbReference type="Proteomes" id="UP000196239">
    <property type="component" value="Chromosome 1"/>
</dbReference>
<dbReference type="EMBL" id="LN890280">
    <property type="protein sequence ID" value="CUR51852.1"/>
    <property type="molecule type" value="Genomic_DNA"/>
</dbReference>